<dbReference type="InterPro" id="IPR037424">
    <property type="entry name" value="NocR_PBP2"/>
</dbReference>
<dbReference type="InterPro" id="IPR036390">
    <property type="entry name" value="WH_DNA-bd_sf"/>
</dbReference>
<evidence type="ECO:0000256" key="2">
    <source>
        <dbReference type="ARBA" id="ARBA00023015"/>
    </source>
</evidence>
<keyword evidence="7" id="KW-1185">Reference proteome</keyword>
<evidence type="ECO:0000256" key="4">
    <source>
        <dbReference type="ARBA" id="ARBA00023163"/>
    </source>
</evidence>
<accession>A0A2P7RVE3</accession>
<protein>
    <submittedName>
        <fullName evidence="6">LysR family transcriptional regulator</fullName>
    </submittedName>
</protein>
<dbReference type="AlphaFoldDB" id="A0A2P7RVE3"/>
<dbReference type="SUPFAM" id="SSF53850">
    <property type="entry name" value="Periplasmic binding protein-like II"/>
    <property type="match status" value="1"/>
</dbReference>
<evidence type="ECO:0000256" key="1">
    <source>
        <dbReference type="ARBA" id="ARBA00009437"/>
    </source>
</evidence>
<dbReference type="GO" id="GO:0009089">
    <property type="term" value="P:lysine biosynthetic process via diaminopimelate"/>
    <property type="evidence" value="ECO:0007669"/>
    <property type="project" value="TreeGrafter"/>
</dbReference>
<keyword evidence="3" id="KW-0238">DNA-binding</keyword>
<dbReference type="RefSeq" id="WP_106774884.1">
    <property type="nucleotide sequence ID" value="NZ_PXYK01000031.1"/>
</dbReference>
<dbReference type="PANTHER" id="PTHR30427">
    <property type="entry name" value="TRANSCRIPTIONAL ACTIVATOR PROTEIN LYSR"/>
    <property type="match status" value="1"/>
</dbReference>
<evidence type="ECO:0000259" key="5">
    <source>
        <dbReference type="PROSITE" id="PS50931"/>
    </source>
</evidence>
<keyword evidence="4" id="KW-0804">Transcription</keyword>
<dbReference type="GO" id="GO:0043565">
    <property type="term" value="F:sequence-specific DNA binding"/>
    <property type="evidence" value="ECO:0007669"/>
    <property type="project" value="TreeGrafter"/>
</dbReference>
<dbReference type="CDD" id="cd08415">
    <property type="entry name" value="PBP2_LysR_opines_like"/>
    <property type="match status" value="1"/>
</dbReference>
<dbReference type="OrthoDB" id="7260751at2"/>
<gene>
    <name evidence="6" type="ORF">C7I84_24695</name>
</gene>
<keyword evidence="2" id="KW-0805">Transcription regulation</keyword>
<dbReference type="InterPro" id="IPR000847">
    <property type="entry name" value="LysR_HTH_N"/>
</dbReference>
<dbReference type="Gene3D" id="1.10.10.10">
    <property type="entry name" value="Winged helix-like DNA-binding domain superfamily/Winged helix DNA-binding domain"/>
    <property type="match status" value="1"/>
</dbReference>
<dbReference type="GO" id="GO:0010628">
    <property type="term" value="P:positive regulation of gene expression"/>
    <property type="evidence" value="ECO:0007669"/>
    <property type="project" value="TreeGrafter"/>
</dbReference>
<dbReference type="Proteomes" id="UP000241229">
    <property type="component" value="Unassembled WGS sequence"/>
</dbReference>
<dbReference type="Gene3D" id="3.40.190.290">
    <property type="match status" value="1"/>
</dbReference>
<dbReference type="PANTHER" id="PTHR30427:SF1">
    <property type="entry name" value="TRANSCRIPTIONAL ACTIVATOR PROTEIN LYSR"/>
    <property type="match status" value="1"/>
</dbReference>
<proteinExistence type="inferred from homology"/>
<reference evidence="6 7" key="1">
    <citation type="submission" date="2018-03" db="EMBL/GenBank/DDBJ databases">
        <title>The draft genome of Mesorhizobium sp. 6GN-30.</title>
        <authorList>
            <person name="Liu L."/>
            <person name="Li L."/>
            <person name="Wang T."/>
            <person name="Zhang X."/>
            <person name="Liang L."/>
        </authorList>
    </citation>
    <scope>NUCLEOTIDE SEQUENCE [LARGE SCALE GENOMIC DNA]</scope>
    <source>
        <strain evidence="6 7">6GN30</strain>
    </source>
</reference>
<dbReference type="SUPFAM" id="SSF46785">
    <property type="entry name" value="Winged helix' DNA-binding domain"/>
    <property type="match status" value="1"/>
</dbReference>
<organism evidence="6 7">
    <name type="scientific">Kumtagia ephedrae</name>
    <dbReference type="NCBI Taxonomy" id="2116701"/>
    <lineage>
        <taxon>Bacteria</taxon>
        <taxon>Pseudomonadati</taxon>
        <taxon>Pseudomonadota</taxon>
        <taxon>Alphaproteobacteria</taxon>
        <taxon>Hyphomicrobiales</taxon>
        <taxon>Phyllobacteriaceae</taxon>
        <taxon>Kumtagia</taxon>
    </lineage>
</organism>
<dbReference type="PROSITE" id="PS50931">
    <property type="entry name" value="HTH_LYSR"/>
    <property type="match status" value="1"/>
</dbReference>
<comment type="caution">
    <text evidence="6">The sequence shown here is derived from an EMBL/GenBank/DDBJ whole genome shotgun (WGS) entry which is preliminary data.</text>
</comment>
<dbReference type="PRINTS" id="PR00039">
    <property type="entry name" value="HTHLYSR"/>
</dbReference>
<dbReference type="InterPro" id="IPR036388">
    <property type="entry name" value="WH-like_DNA-bd_sf"/>
</dbReference>
<comment type="similarity">
    <text evidence="1">Belongs to the LysR transcriptional regulatory family.</text>
</comment>
<dbReference type="EMBL" id="PXYK01000031">
    <property type="protein sequence ID" value="PSJ54195.1"/>
    <property type="molecule type" value="Genomic_DNA"/>
</dbReference>
<dbReference type="GO" id="GO:0003700">
    <property type="term" value="F:DNA-binding transcription factor activity"/>
    <property type="evidence" value="ECO:0007669"/>
    <property type="project" value="InterPro"/>
</dbReference>
<name>A0A2P7RVE3_9HYPH</name>
<dbReference type="InterPro" id="IPR005119">
    <property type="entry name" value="LysR_subst-bd"/>
</dbReference>
<evidence type="ECO:0000313" key="6">
    <source>
        <dbReference type="EMBL" id="PSJ54195.1"/>
    </source>
</evidence>
<sequence length="298" mass="32514">MNHRQVEIFATVMRAGTASHAADLLGITQPAVSRAIADLEKSVRFSLFARIHNRLVPTPEARLFFRDVEASFRGLDTLRSSAAWIRDQGAGEIKIASLSALSSSAVPQAISTFQKKHADIRVTLHVLWSRDVRDRIASGQFDVGLAADEIDTSGIHAQPFATHRVACLMPKGHPLSLKEVIEPADLAEVPLVTYVPEDRWRQQLDAAFAAANVKPKIAVETTYSSTICSLVSQGIGVGFVSPGATGGADISHLVVRRFEPKIIVRVLLILPLDRQKSLLVREFIDCLLETRSAQPQAS</sequence>
<evidence type="ECO:0000313" key="7">
    <source>
        <dbReference type="Proteomes" id="UP000241229"/>
    </source>
</evidence>
<feature type="domain" description="HTH lysR-type" evidence="5">
    <location>
        <begin position="1"/>
        <end position="58"/>
    </location>
</feature>
<dbReference type="Pfam" id="PF00126">
    <property type="entry name" value="HTH_1"/>
    <property type="match status" value="1"/>
</dbReference>
<evidence type="ECO:0000256" key="3">
    <source>
        <dbReference type="ARBA" id="ARBA00023125"/>
    </source>
</evidence>
<dbReference type="Pfam" id="PF03466">
    <property type="entry name" value="LysR_substrate"/>
    <property type="match status" value="1"/>
</dbReference>